<comment type="function">
    <text evidence="1">Catalyzes the reduction of dTDP-6-deoxy-L-lyxo-4-hexulose to yield dTDP-L-rhamnose.</text>
</comment>
<keyword evidence="1" id="KW-0521">NADP</keyword>
<dbReference type="InterPro" id="IPR001509">
    <property type="entry name" value="Epimerase_deHydtase"/>
</dbReference>
<dbReference type="PANTHER" id="PTHR10491">
    <property type="entry name" value="DTDP-4-DEHYDRORHAMNOSE REDUCTASE"/>
    <property type="match status" value="1"/>
</dbReference>
<gene>
    <name evidence="3" type="ORF">C5B42_05215</name>
</gene>
<dbReference type="GO" id="GO:0008831">
    <property type="term" value="F:dTDP-4-dehydrorhamnose reductase activity"/>
    <property type="evidence" value="ECO:0007669"/>
    <property type="project" value="UniProtKB-EC"/>
</dbReference>
<organism evidence="3 4">
    <name type="scientific">Candidatus Cerribacteria bacterium 'Amazon FNV 2010 28 9'</name>
    <dbReference type="NCBI Taxonomy" id="2081795"/>
    <lineage>
        <taxon>Bacteria</taxon>
        <taxon>Candidatus Cerribacteria</taxon>
    </lineage>
</organism>
<name>A0A317JN01_9BACT</name>
<comment type="similarity">
    <text evidence="1">Belongs to the dTDP-4-dehydrorhamnose reductase family.</text>
</comment>
<keyword evidence="1" id="KW-0560">Oxidoreductase</keyword>
<dbReference type="UniPathway" id="UPA00124"/>
<dbReference type="PANTHER" id="PTHR10491:SF4">
    <property type="entry name" value="METHIONINE ADENOSYLTRANSFERASE 2 SUBUNIT BETA"/>
    <property type="match status" value="1"/>
</dbReference>
<comment type="pathway">
    <text evidence="1">Carbohydrate biosynthesis; dTDP-L-rhamnose biosynthesis.</text>
</comment>
<sequence length="293" mass="32848">MKKKIPHILVLGATGMLGRVVYAYLKRKYPETVWGTSRSDKRFFSFEIDDISHSLQSITKDTGKIDYIINCIGLLSSYHDQSRQPDANDFLSVNTFLPLELDAHASAFGYKLIHISTDAVFNSSSKIVDENTPTSPQTIYALSKEAGETSGASSLSIRTSIIGFDPIEMKGLIELVRNMHGSINGFSNQLFCGCTVLHYAQLCHHLIDDEHFARIRKKTKVLHFIPLKPLSKYELLCRIQEILGLPISIEKTVAPQAVVRELTSIFAGEFQIDLYNCDVSQAVRELQTFESTL</sequence>
<dbReference type="Pfam" id="PF01370">
    <property type="entry name" value="Epimerase"/>
    <property type="match status" value="1"/>
</dbReference>
<proteinExistence type="inferred from homology"/>
<dbReference type="InterPro" id="IPR005913">
    <property type="entry name" value="dTDP_dehydrorham_reduct"/>
</dbReference>
<evidence type="ECO:0000313" key="4">
    <source>
        <dbReference type="Proteomes" id="UP000246104"/>
    </source>
</evidence>
<dbReference type="GO" id="GO:0019305">
    <property type="term" value="P:dTDP-rhamnose biosynthetic process"/>
    <property type="evidence" value="ECO:0007669"/>
    <property type="project" value="UniProtKB-UniPathway"/>
</dbReference>
<accession>A0A317JN01</accession>
<dbReference type="SUPFAM" id="SSF51735">
    <property type="entry name" value="NAD(P)-binding Rossmann-fold domains"/>
    <property type="match status" value="1"/>
</dbReference>
<evidence type="ECO:0000313" key="3">
    <source>
        <dbReference type="EMBL" id="PWU22762.1"/>
    </source>
</evidence>
<dbReference type="EMBL" id="PSRQ01000057">
    <property type="protein sequence ID" value="PWU22762.1"/>
    <property type="molecule type" value="Genomic_DNA"/>
</dbReference>
<reference evidence="3 4" key="1">
    <citation type="submission" date="2018-02" db="EMBL/GenBank/DDBJ databases">
        <title>Genomic Reconstructions from Amazon Rainforest and Pasture Soil Reveal Novel Insights into the Physiology of Candidate Phyla in Tropical Sites.</title>
        <authorList>
            <person name="Kroeger M.E."/>
            <person name="Delmont T."/>
            <person name="Eren A.M."/>
            <person name="Guo J."/>
            <person name="Meyer K.M."/>
            <person name="Khan K."/>
            <person name="Rodrigues J.L.M."/>
            <person name="Bohannan B.J.M."/>
            <person name="Tringe S."/>
            <person name="Borges C.D."/>
            <person name="Tiedje J."/>
            <person name="Tsai S.M."/>
            <person name="Nusslein K."/>
        </authorList>
    </citation>
    <scope>NUCLEOTIDE SEQUENCE [LARGE SCALE GENOMIC DNA]</scope>
    <source>
        <strain evidence="3">Amazon FNV 2010 28 9</strain>
    </source>
</reference>
<evidence type="ECO:0000256" key="1">
    <source>
        <dbReference type="RuleBase" id="RU364082"/>
    </source>
</evidence>
<dbReference type="AlphaFoldDB" id="A0A317JN01"/>
<dbReference type="Gene3D" id="3.40.50.720">
    <property type="entry name" value="NAD(P)-binding Rossmann-like Domain"/>
    <property type="match status" value="1"/>
</dbReference>
<dbReference type="EC" id="1.1.1.133" evidence="1"/>
<dbReference type="Proteomes" id="UP000246104">
    <property type="component" value="Unassembled WGS sequence"/>
</dbReference>
<comment type="caution">
    <text evidence="3">The sequence shown here is derived from an EMBL/GenBank/DDBJ whole genome shotgun (WGS) entry which is preliminary data.</text>
</comment>
<feature type="domain" description="NAD-dependent epimerase/dehydratase" evidence="2">
    <location>
        <begin position="8"/>
        <end position="149"/>
    </location>
</feature>
<evidence type="ECO:0000259" key="2">
    <source>
        <dbReference type="Pfam" id="PF01370"/>
    </source>
</evidence>
<protein>
    <recommendedName>
        <fullName evidence="1">dTDP-4-dehydrorhamnose reductase</fullName>
        <ecNumber evidence="1">1.1.1.133</ecNumber>
    </recommendedName>
</protein>
<dbReference type="InterPro" id="IPR036291">
    <property type="entry name" value="NAD(P)-bd_dom_sf"/>
</dbReference>